<dbReference type="GO" id="GO:0006935">
    <property type="term" value="P:chemotaxis"/>
    <property type="evidence" value="ECO:0007669"/>
    <property type="project" value="InterPro"/>
</dbReference>
<feature type="domain" description="CheW-like" evidence="1">
    <location>
        <begin position="20"/>
        <end position="156"/>
    </location>
</feature>
<dbReference type="InterPro" id="IPR036061">
    <property type="entry name" value="CheW-like_dom_sf"/>
</dbReference>
<accession>A0AA51RSK6</accession>
<dbReference type="Pfam" id="PF01584">
    <property type="entry name" value="CheW"/>
    <property type="match status" value="1"/>
</dbReference>
<dbReference type="Gene3D" id="2.40.50.180">
    <property type="entry name" value="CheA-289, Domain 4"/>
    <property type="match status" value="1"/>
</dbReference>
<proteinExistence type="predicted"/>
<protein>
    <submittedName>
        <fullName evidence="2">Chemotaxis protein CheW</fullName>
    </submittedName>
</protein>
<evidence type="ECO:0000313" key="3">
    <source>
        <dbReference type="Proteomes" id="UP001239782"/>
    </source>
</evidence>
<organism evidence="2 3">
    <name type="scientific">Pleionea litopenaei</name>
    <dbReference type="NCBI Taxonomy" id="3070815"/>
    <lineage>
        <taxon>Bacteria</taxon>
        <taxon>Pseudomonadati</taxon>
        <taxon>Pseudomonadota</taxon>
        <taxon>Gammaproteobacteria</taxon>
        <taxon>Oceanospirillales</taxon>
        <taxon>Pleioneaceae</taxon>
        <taxon>Pleionea</taxon>
    </lineage>
</organism>
<reference evidence="2 3" key="1">
    <citation type="submission" date="2023-08" db="EMBL/GenBank/DDBJ databases">
        <title>Pleionea litopenaei sp. nov., isolated from stomach of juvenile Litopenaeus vannamei.</title>
        <authorList>
            <person name="Rho A.M."/>
            <person name="Hwang C.Y."/>
        </authorList>
    </citation>
    <scope>NUCLEOTIDE SEQUENCE [LARGE SCALE GENOMIC DNA]</scope>
    <source>
        <strain evidence="2 3">HL-JVS1</strain>
    </source>
</reference>
<sequence length="156" mass="17916">MSDNKANLATESEVRSQPQEWQWITFKLEGTRYCHPIADIEEIFHFTEPTPVPGAPHGIMGILNIRGSIATIYSGRLLFDLANSEPQKDWRIITLSFDDNFIGITVDSVEEIIHFDPEEVERTTDVTDQKSLVKGTIYANERLYSVLDFYRLVENH</sequence>
<dbReference type="KEGG" id="plei:Q9312_16850"/>
<name>A0AA51RSK6_9GAMM</name>
<dbReference type="RefSeq" id="WP_309202022.1">
    <property type="nucleotide sequence ID" value="NZ_CP133548.1"/>
</dbReference>
<dbReference type="PANTHER" id="PTHR22617">
    <property type="entry name" value="CHEMOTAXIS SENSOR HISTIDINE KINASE-RELATED"/>
    <property type="match status" value="1"/>
</dbReference>
<dbReference type="SUPFAM" id="SSF50341">
    <property type="entry name" value="CheW-like"/>
    <property type="match status" value="1"/>
</dbReference>
<evidence type="ECO:0000313" key="2">
    <source>
        <dbReference type="EMBL" id="WMS86886.1"/>
    </source>
</evidence>
<dbReference type="InterPro" id="IPR002545">
    <property type="entry name" value="CheW-lke_dom"/>
</dbReference>
<keyword evidence="3" id="KW-1185">Reference proteome</keyword>
<dbReference type="Proteomes" id="UP001239782">
    <property type="component" value="Chromosome"/>
</dbReference>
<dbReference type="AlphaFoldDB" id="A0AA51RSK6"/>
<dbReference type="InterPro" id="IPR039315">
    <property type="entry name" value="CheW"/>
</dbReference>
<dbReference type="PROSITE" id="PS50851">
    <property type="entry name" value="CHEW"/>
    <property type="match status" value="1"/>
</dbReference>
<gene>
    <name evidence="2" type="ORF">Q9312_16850</name>
</gene>
<evidence type="ECO:0000259" key="1">
    <source>
        <dbReference type="PROSITE" id="PS50851"/>
    </source>
</evidence>
<dbReference type="GO" id="GO:0005829">
    <property type="term" value="C:cytosol"/>
    <property type="evidence" value="ECO:0007669"/>
    <property type="project" value="TreeGrafter"/>
</dbReference>
<dbReference type="GO" id="GO:0007165">
    <property type="term" value="P:signal transduction"/>
    <property type="evidence" value="ECO:0007669"/>
    <property type="project" value="InterPro"/>
</dbReference>
<dbReference type="SMART" id="SM00260">
    <property type="entry name" value="CheW"/>
    <property type="match status" value="1"/>
</dbReference>
<dbReference type="Gene3D" id="2.30.30.40">
    <property type="entry name" value="SH3 Domains"/>
    <property type="match status" value="1"/>
</dbReference>
<dbReference type="EMBL" id="CP133548">
    <property type="protein sequence ID" value="WMS86886.1"/>
    <property type="molecule type" value="Genomic_DNA"/>
</dbReference>
<dbReference type="PANTHER" id="PTHR22617:SF43">
    <property type="entry name" value="PROTEIN PILI"/>
    <property type="match status" value="1"/>
</dbReference>